<name>A0A1G6CGU6_9HYPH</name>
<protein>
    <recommendedName>
        <fullName evidence="8">Molybdenum cofactor guanylyltransferase</fullName>
        <shortName evidence="8">MoCo guanylyltransferase</shortName>
        <ecNumber evidence="8">2.7.7.77</ecNumber>
    </recommendedName>
    <alternativeName>
        <fullName evidence="8">GTP:molybdopterin guanylyltransferase</fullName>
    </alternativeName>
    <alternativeName>
        <fullName evidence="8">Mo-MPT guanylyltransferase</fullName>
    </alternativeName>
    <alternativeName>
        <fullName evidence="8">Molybdopterin guanylyltransferase</fullName>
    </alternativeName>
    <alternativeName>
        <fullName evidence="8">Molybdopterin-guanine dinucleotide synthase</fullName>
        <shortName evidence="8">MGD synthase</shortName>
    </alternativeName>
</protein>
<evidence type="ECO:0000256" key="8">
    <source>
        <dbReference type="HAMAP-Rule" id="MF_00316"/>
    </source>
</evidence>
<feature type="binding site" evidence="8">
    <location>
        <position position="107"/>
    </location>
    <ligand>
        <name>Mg(2+)</name>
        <dbReference type="ChEBI" id="CHEBI:18420"/>
    </ligand>
</feature>
<comment type="domain">
    <text evidence="8">The N-terminal domain determines nucleotide recognition and specific binding, while the C-terminal domain determines the specific binding to the target protein.</text>
</comment>
<dbReference type="GO" id="GO:0061603">
    <property type="term" value="F:molybdenum cofactor guanylyltransferase activity"/>
    <property type="evidence" value="ECO:0007669"/>
    <property type="project" value="UniProtKB-EC"/>
</dbReference>
<reference evidence="10 11" key="1">
    <citation type="submission" date="2016-10" db="EMBL/GenBank/DDBJ databases">
        <authorList>
            <person name="de Groot N.N."/>
        </authorList>
    </citation>
    <scope>NUCLEOTIDE SEQUENCE [LARGE SCALE GENOMIC DNA]</scope>
    <source>
        <strain evidence="10 11">ATCC 35022</strain>
    </source>
</reference>
<dbReference type="GO" id="GO:1902758">
    <property type="term" value="P:bis(molybdopterin guanine dinucleotide)molybdenum biosynthetic process"/>
    <property type="evidence" value="ECO:0007669"/>
    <property type="project" value="TreeGrafter"/>
</dbReference>
<dbReference type="RefSeq" id="WP_210185602.1">
    <property type="nucleotide sequence ID" value="NZ_FMXQ01000004.1"/>
</dbReference>
<evidence type="ECO:0000256" key="6">
    <source>
        <dbReference type="ARBA" id="ARBA00023134"/>
    </source>
</evidence>
<feature type="domain" description="MobA-like NTP transferase" evidence="9">
    <location>
        <begin position="11"/>
        <end position="158"/>
    </location>
</feature>
<dbReference type="InterPro" id="IPR013482">
    <property type="entry name" value="Molybde_CF_guanTrfase"/>
</dbReference>
<evidence type="ECO:0000256" key="3">
    <source>
        <dbReference type="ARBA" id="ARBA00022723"/>
    </source>
</evidence>
<dbReference type="HAMAP" id="MF_00316">
    <property type="entry name" value="MobA"/>
    <property type="match status" value="1"/>
</dbReference>
<dbReference type="PANTHER" id="PTHR19136">
    <property type="entry name" value="MOLYBDENUM COFACTOR GUANYLYLTRANSFERASE"/>
    <property type="match status" value="1"/>
</dbReference>
<feature type="binding site" evidence="8">
    <location>
        <position position="27"/>
    </location>
    <ligand>
        <name>GTP</name>
        <dbReference type="ChEBI" id="CHEBI:37565"/>
    </ligand>
</feature>
<keyword evidence="5 8" id="KW-0460">Magnesium</keyword>
<evidence type="ECO:0000259" key="9">
    <source>
        <dbReference type="Pfam" id="PF12804"/>
    </source>
</evidence>
<comment type="caution">
    <text evidence="8">Lacks conserved residue(s) required for the propagation of feature annotation.</text>
</comment>
<keyword evidence="2 8" id="KW-0808">Transferase</keyword>
<dbReference type="CDD" id="cd02503">
    <property type="entry name" value="MobA"/>
    <property type="match status" value="1"/>
</dbReference>
<evidence type="ECO:0000256" key="2">
    <source>
        <dbReference type="ARBA" id="ARBA00022679"/>
    </source>
</evidence>
<comment type="similarity">
    <text evidence="8">Belongs to the MobA family.</text>
</comment>
<sequence length="215" mass="22737">MTRDERPAIVGVLLAGGAARRMGGGDKALALLDGRPLLDHAIDRLSPQVDTMIVSANGNPSRFAAFGLPVVADTIPSAGPLAGLHSAMLWARDHRSPAARIVSVPTDTPFFPSDLVARLMAAADTSGIAIARCGGRDHRVFGLFPVACADALEQFLRSAASPKVGDWLSDMGYGIADFTIPEDDVDPFFNVNTPEDLQRAETIHATTLGLRPARN</sequence>
<evidence type="ECO:0000313" key="10">
    <source>
        <dbReference type="EMBL" id="SDB32041.1"/>
    </source>
</evidence>
<comment type="function">
    <text evidence="8">Transfers a GMP moiety from GTP to Mo-molybdopterin (Mo-MPT) cofactor (Moco or molybdenum cofactor) to form Mo-molybdopterin guanine dinucleotide (Mo-MGD) cofactor.</text>
</comment>
<dbReference type="EC" id="2.7.7.77" evidence="8"/>
<keyword evidence="6 8" id="KW-0342">GTP-binding</keyword>
<comment type="cofactor">
    <cofactor evidence="8">
        <name>Mg(2+)</name>
        <dbReference type="ChEBI" id="CHEBI:18420"/>
    </cofactor>
</comment>
<dbReference type="NCBIfam" id="TIGR02665">
    <property type="entry name" value="molyb_mobA"/>
    <property type="match status" value="1"/>
</dbReference>
<dbReference type="GO" id="GO:0005525">
    <property type="term" value="F:GTP binding"/>
    <property type="evidence" value="ECO:0007669"/>
    <property type="project" value="UniProtKB-UniRule"/>
</dbReference>
<proteinExistence type="inferred from homology"/>
<dbReference type="EMBL" id="FMXQ01000004">
    <property type="protein sequence ID" value="SDB32041.1"/>
    <property type="molecule type" value="Genomic_DNA"/>
</dbReference>
<feature type="binding site" evidence="8">
    <location>
        <position position="73"/>
    </location>
    <ligand>
        <name>GTP</name>
        <dbReference type="ChEBI" id="CHEBI:37565"/>
    </ligand>
</feature>
<dbReference type="Proteomes" id="UP000199071">
    <property type="component" value="Unassembled WGS sequence"/>
</dbReference>
<evidence type="ECO:0000256" key="5">
    <source>
        <dbReference type="ARBA" id="ARBA00022842"/>
    </source>
</evidence>
<evidence type="ECO:0000256" key="4">
    <source>
        <dbReference type="ARBA" id="ARBA00022741"/>
    </source>
</evidence>
<comment type="subcellular location">
    <subcellularLocation>
        <location evidence="8">Cytoplasm</location>
    </subcellularLocation>
</comment>
<dbReference type="SUPFAM" id="SSF53448">
    <property type="entry name" value="Nucleotide-diphospho-sugar transferases"/>
    <property type="match status" value="1"/>
</dbReference>
<dbReference type="Pfam" id="PF12804">
    <property type="entry name" value="NTP_transf_3"/>
    <property type="match status" value="1"/>
</dbReference>
<gene>
    <name evidence="8" type="primary">mobA</name>
    <name evidence="10" type="ORF">SAMN02982931_02478</name>
</gene>
<dbReference type="GO" id="GO:0046872">
    <property type="term" value="F:metal ion binding"/>
    <property type="evidence" value="ECO:0007669"/>
    <property type="project" value="UniProtKB-KW"/>
</dbReference>
<evidence type="ECO:0000256" key="7">
    <source>
        <dbReference type="ARBA" id="ARBA00023150"/>
    </source>
</evidence>
<feature type="binding site" evidence="8">
    <location>
        <begin position="14"/>
        <end position="16"/>
    </location>
    <ligand>
        <name>GTP</name>
        <dbReference type="ChEBI" id="CHEBI:37565"/>
    </ligand>
</feature>
<keyword evidence="3 8" id="KW-0479">Metal-binding</keyword>
<dbReference type="PANTHER" id="PTHR19136:SF81">
    <property type="entry name" value="MOLYBDENUM COFACTOR GUANYLYLTRANSFERASE"/>
    <property type="match status" value="1"/>
</dbReference>
<evidence type="ECO:0000313" key="11">
    <source>
        <dbReference type="Proteomes" id="UP000199071"/>
    </source>
</evidence>
<comment type="subunit">
    <text evidence="8">Monomer.</text>
</comment>
<evidence type="ECO:0000256" key="1">
    <source>
        <dbReference type="ARBA" id="ARBA00022490"/>
    </source>
</evidence>
<keyword evidence="11" id="KW-1185">Reference proteome</keyword>
<comment type="catalytic activity">
    <reaction evidence="8">
        <text>Mo-molybdopterin + GTP + H(+) = Mo-molybdopterin guanine dinucleotide + diphosphate</text>
        <dbReference type="Rhea" id="RHEA:34243"/>
        <dbReference type="ChEBI" id="CHEBI:15378"/>
        <dbReference type="ChEBI" id="CHEBI:33019"/>
        <dbReference type="ChEBI" id="CHEBI:37565"/>
        <dbReference type="ChEBI" id="CHEBI:71302"/>
        <dbReference type="ChEBI" id="CHEBI:71310"/>
        <dbReference type="EC" id="2.7.7.77"/>
    </reaction>
</comment>
<dbReference type="STRING" id="665467.SAMN02982931_02478"/>
<accession>A0A1G6CGU6</accession>
<keyword evidence="4 8" id="KW-0547">Nucleotide-binding</keyword>
<dbReference type="AlphaFoldDB" id="A0A1G6CGU6"/>
<organism evidence="10 11">
    <name type="scientific">Bauldia litoralis</name>
    <dbReference type="NCBI Taxonomy" id="665467"/>
    <lineage>
        <taxon>Bacteria</taxon>
        <taxon>Pseudomonadati</taxon>
        <taxon>Pseudomonadota</taxon>
        <taxon>Alphaproteobacteria</taxon>
        <taxon>Hyphomicrobiales</taxon>
        <taxon>Kaistiaceae</taxon>
        <taxon>Bauldia</taxon>
    </lineage>
</organism>
<keyword evidence="7 8" id="KW-0501">Molybdenum cofactor biosynthesis</keyword>
<keyword evidence="1 8" id="KW-0963">Cytoplasm</keyword>
<feature type="binding site" evidence="8">
    <location>
        <position position="107"/>
    </location>
    <ligand>
        <name>GTP</name>
        <dbReference type="ChEBI" id="CHEBI:37565"/>
    </ligand>
</feature>
<dbReference type="GO" id="GO:0005737">
    <property type="term" value="C:cytoplasm"/>
    <property type="evidence" value="ECO:0007669"/>
    <property type="project" value="UniProtKB-SubCell"/>
</dbReference>
<dbReference type="Gene3D" id="3.90.550.10">
    <property type="entry name" value="Spore Coat Polysaccharide Biosynthesis Protein SpsA, Chain A"/>
    <property type="match status" value="1"/>
</dbReference>
<dbReference type="InterPro" id="IPR029044">
    <property type="entry name" value="Nucleotide-diphossugar_trans"/>
</dbReference>
<dbReference type="InterPro" id="IPR025877">
    <property type="entry name" value="MobA-like_NTP_Trfase"/>
</dbReference>